<protein>
    <submittedName>
        <fullName evidence="1">Uncharacterized protein</fullName>
    </submittedName>
</protein>
<sequence>MARTWARLGGFHRKTQLLGGCCSNCSRKTKQLSNLLKTSLLEHPNGTQRIYLMRLNNHKNMQHLKIWSTKHQVNLRNPLS</sequence>
<comment type="caution">
    <text evidence="1">The sequence shown here is derived from an EMBL/GenBank/DDBJ whole genome shotgun (WGS) entry which is preliminary data.</text>
</comment>
<organism evidence="1 2">
    <name type="scientific">Acanthoscelides obtectus</name>
    <name type="common">Bean weevil</name>
    <name type="synonym">Bruchus obtectus</name>
    <dbReference type="NCBI Taxonomy" id="200917"/>
    <lineage>
        <taxon>Eukaryota</taxon>
        <taxon>Metazoa</taxon>
        <taxon>Ecdysozoa</taxon>
        <taxon>Arthropoda</taxon>
        <taxon>Hexapoda</taxon>
        <taxon>Insecta</taxon>
        <taxon>Pterygota</taxon>
        <taxon>Neoptera</taxon>
        <taxon>Endopterygota</taxon>
        <taxon>Coleoptera</taxon>
        <taxon>Polyphaga</taxon>
        <taxon>Cucujiformia</taxon>
        <taxon>Chrysomeloidea</taxon>
        <taxon>Chrysomelidae</taxon>
        <taxon>Bruchinae</taxon>
        <taxon>Bruchini</taxon>
        <taxon>Acanthoscelides</taxon>
    </lineage>
</organism>
<proteinExistence type="predicted"/>
<dbReference type="Proteomes" id="UP001152888">
    <property type="component" value="Unassembled WGS sequence"/>
</dbReference>
<evidence type="ECO:0000313" key="1">
    <source>
        <dbReference type="EMBL" id="CAH2004674.1"/>
    </source>
</evidence>
<reference evidence="1" key="1">
    <citation type="submission" date="2022-03" db="EMBL/GenBank/DDBJ databases">
        <authorList>
            <person name="Sayadi A."/>
        </authorList>
    </citation>
    <scope>NUCLEOTIDE SEQUENCE</scope>
</reference>
<dbReference type="EMBL" id="CAKOFQ010007601">
    <property type="protein sequence ID" value="CAH2004674.1"/>
    <property type="molecule type" value="Genomic_DNA"/>
</dbReference>
<evidence type="ECO:0000313" key="2">
    <source>
        <dbReference type="Proteomes" id="UP001152888"/>
    </source>
</evidence>
<gene>
    <name evidence="1" type="ORF">ACAOBT_LOCUS28127</name>
</gene>
<name>A0A9P0LZK2_ACAOB</name>
<accession>A0A9P0LZK2</accession>
<keyword evidence="2" id="KW-1185">Reference proteome</keyword>
<dbReference type="AlphaFoldDB" id="A0A9P0LZK2"/>